<comment type="caution">
    <text evidence="1">The sequence shown here is derived from an EMBL/GenBank/DDBJ whole genome shotgun (WGS) entry which is preliminary data.</text>
</comment>
<protein>
    <submittedName>
        <fullName evidence="1">Uncharacterized protein</fullName>
    </submittedName>
</protein>
<evidence type="ECO:0000313" key="1">
    <source>
        <dbReference type="EMBL" id="CUX01988.1"/>
    </source>
</evidence>
<reference evidence="1 2" key="1">
    <citation type="submission" date="2016-01" db="EMBL/GenBank/DDBJ databases">
        <authorList>
            <person name="Regsiter A."/>
            <person name="william w."/>
        </authorList>
    </citation>
    <scope>NUCLEOTIDE SEQUENCE [LARGE SCALE GENOMIC DNA]</scope>
    <source>
        <strain evidence="1 2">CFBP 5494</strain>
    </source>
</reference>
<proteinExistence type="predicted"/>
<name>A0A9W5B6Q8_9HYPH</name>
<evidence type="ECO:0000313" key="2">
    <source>
        <dbReference type="Proteomes" id="UP000191933"/>
    </source>
</evidence>
<sequence>MIILDGVRRKAVGIVQNRHTDLQSGVDEFAIDPVAATGCSTEFRTRIAR</sequence>
<dbReference type="EMBL" id="FBVY01000042">
    <property type="protein sequence ID" value="CUX01988.1"/>
    <property type="molecule type" value="Genomic_DNA"/>
</dbReference>
<organism evidence="1 2">
    <name type="scientific">Agrobacterium genomosp. 2 str. CFBP 5494</name>
    <dbReference type="NCBI Taxonomy" id="1183436"/>
    <lineage>
        <taxon>Bacteria</taxon>
        <taxon>Pseudomonadati</taxon>
        <taxon>Pseudomonadota</taxon>
        <taxon>Alphaproteobacteria</taxon>
        <taxon>Hyphomicrobiales</taxon>
        <taxon>Rhizobiaceae</taxon>
        <taxon>Rhizobium/Agrobacterium group</taxon>
        <taxon>Agrobacterium</taxon>
        <taxon>Agrobacterium tumefaciens complex</taxon>
    </lineage>
</organism>
<accession>A0A9W5B6Q8</accession>
<gene>
    <name evidence="1" type="ORF">AGR2A_pa40032</name>
</gene>
<dbReference type="Proteomes" id="UP000191933">
    <property type="component" value="Unassembled WGS sequence"/>
</dbReference>
<keyword evidence="2" id="KW-1185">Reference proteome</keyword>
<dbReference type="AlphaFoldDB" id="A0A9W5B6Q8"/>